<dbReference type="WBParaSite" id="ES5_v2.g6404.t1">
    <property type="protein sequence ID" value="ES5_v2.g6404.t1"/>
    <property type="gene ID" value="ES5_v2.g6404"/>
</dbReference>
<protein>
    <submittedName>
        <fullName evidence="2">SH3 domain-containing protein</fullName>
    </submittedName>
</protein>
<evidence type="ECO:0000313" key="1">
    <source>
        <dbReference type="Proteomes" id="UP000887579"/>
    </source>
</evidence>
<sequence length="401" mass="44265">MGLAKQFENKPVMGFAPPSSSSSATTPSSRESWNNSSTTSFDQPAQREKLYPSLTGDSAWQNRGPAYDTYNSGIYSPNSQSFNQNTLTNNRPRSTDPSFDALVDELFPIAPSASAPSQKKIPPARPPPPKLGSRSIPNLSSYSSSSSNNSPKLEQITEPHATPHATVKYPYKTDKYDELNCEPNDIVLLKREVDDQWIFGTNTRTGQSGIVPFTFLSIKVPLVPTASSAPMPSFAMPAMPTPLPQALPSSISTYTGFLDKGKHTARALYDYDTGVEGDLKFKAGDVINVVERIDVEWLRGEANYHRGIFPLSYVECDDLTSIPMIANKDAESKFANSLAQLSYKPKFVTALYNYYSGVPEDLVFEEGDKIQIIEELGDEWIKGLLNGREGLVPLTYVEREY</sequence>
<reference evidence="2" key="1">
    <citation type="submission" date="2022-11" db="UniProtKB">
        <authorList>
            <consortium name="WormBaseParasite"/>
        </authorList>
    </citation>
    <scope>IDENTIFICATION</scope>
</reference>
<accession>A0AC34GPT6</accession>
<dbReference type="Proteomes" id="UP000887579">
    <property type="component" value="Unplaced"/>
</dbReference>
<proteinExistence type="predicted"/>
<name>A0AC34GPT6_9BILA</name>
<evidence type="ECO:0000313" key="2">
    <source>
        <dbReference type="WBParaSite" id="ES5_v2.g6404.t1"/>
    </source>
</evidence>
<organism evidence="1 2">
    <name type="scientific">Panagrolaimus sp. ES5</name>
    <dbReference type="NCBI Taxonomy" id="591445"/>
    <lineage>
        <taxon>Eukaryota</taxon>
        <taxon>Metazoa</taxon>
        <taxon>Ecdysozoa</taxon>
        <taxon>Nematoda</taxon>
        <taxon>Chromadorea</taxon>
        <taxon>Rhabditida</taxon>
        <taxon>Tylenchina</taxon>
        <taxon>Panagrolaimomorpha</taxon>
        <taxon>Panagrolaimoidea</taxon>
        <taxon>Panagrolaimidae</taxon>
        <taxon>Panagrolaimus</taxon>
    </lineage>
</organism>